<dbReference type="InterPro" id="IPR019402">
    <property type="entry name" value="CWH43_N"/>
</dbReference>
<comment type="similarity">
    <text evidence="2">Belongs to the PGAP2 family.</text>
</comment>
<dbReference type="PANTHER" id="PTHR12892">
    <property type="entry name" value="FGF RECEPTOR ACTIVATING PROTEIN 1"/>
    <property type="match status" value="1"/>
</dbReference>
<keyword evidence="5 8" id="KW-1133">Transmembrane helix</keyword>
<gene>
    <name evidence="11" type="primary">LOC106475607</name>
</gene>
<evidence type="ECO:0000256" key="6">
    <source>
        <dbReference type="ARBA" id="ARBA00023034"/>
    </source>
</evidence>
<evidence type="ECO:0000256" key="1">
    <source>
        <dbReference type="ARBA" id="ARBA00004653"/>
    </source>
</evidence>
<dbReference type="InterPro" id="IPR039545">
    <property type="entry name" value="PGAP2"/>
</dbReference>
<evidence type="ECO:0000256" key="2">
    <source>
        <dbReference type="ARBA" id="ARBA00007414"/>
    </source>
</evidence>
<dbReference type="GeneID" id="106475607"/>
<evidence type="ECO:0000313" key="10">
    <source>
        <dbReference type="Proteomes" id="UP000694941"/>
    </source>
</evidence>
<feature type="transmembrane region" description="Helical" evidence="8">
    <location>
        <begin position="64"/>
        <end position="85"/>
    </location>
</feature>
<dbReference type="Proteomes" id="UP000694941">
    <property type="component" value="Unplaced"/>
</dbReference>
<keyword evidence="6" id="KW-0333">Golgi apparatus</keyword>
<feature type="transmembrane region" description="Helical" evidence="8">
    <location>
        <begin position="12"/>
        <end position="32"/>
    </location>
</feature>
<name>A0ABM1BZS9_LIMPO</name>
<protein>
    <submittedName>
        <fullName evidence="11">Post-GPI attachment to proteins factor 2-like</fullName>
    </submittedName>
</protein>
<evidence type="ECO:0000256" key="8">
    <source>
        <dbReference type="SAM" id="Phobius"/>
    </source>
</evidence>
<evidence type="ECO:0000259" key="9">
    <source>
        <dbReference type="Pfam" id="PF10277"/>
    </source>
</evidence>
<evidence type="ECO:0000313" key="11">
    <source>
        <dbReference type="RefSeq" id="XP_013791739.1"/>
    </source>
</evidence>
<evidence type="ECO:0000256" key="7">
    <source>
        <dbReference type="ARBA" id="ARBA00023136"/>
    </source>
</evidence>
<proteinExistence type="inferred from homology"/>
<evidence type="ECO:0000256" key="3">
    <source>
        <dbReference type="ARBA" id="ARBA00022502"/>
    </source>
</evidence>
<keyword evidence="10" id="KW-1185">Reference proteome</keyword>
<keyword evidence="4 8" id="KW-0812">Transmembrane</keyword>
<feature type="transmembrane region" description="Helical" evidence="8">
    <location>
        <begin position="97"/>
        <end position="122"/>
    </location>
</feature>
<accession>A0ABM1BZS9</accession>
<dbReference type="RefSeq" id="XP_013791739.1">
    <property type="nucleotide sequence ID" value="XM_013936285.2"/>
</dbReference>
<dbReference type="Pfam" id="PF10277">
    <property type="entry name" value="Frag1"/>
    <property type="match status" value="1"/>
</dbReference>
<feature type="non-terminal residue" evidence="11">
    <location>
        <position position="128"/>
    </location>
</feature>
<sequence>MASIKIAFRKLAVVTVSLPLYSFMFCVIWSLLYDFKSSTATHCHVHNYLPSISAAIGGFKPQLYVWRVGIGLHAAPRFLVVFMYFTFYRESLLKRELWQRLGIFTCCLHAVENVSLIGLTYISSSDNY</sequence>
<evidence type="ECO:0000256" key="5">
    <source>
        <dbReference type="ARBA" id="ARBA00022989"/>
    </source>
</evidence>
<evidence type="ECO:0000256" key="4">
    <source>
        <dbReference type="ARBA" id="ARBA00022692"/>
    </source>
</evidence>
<reference evidence="11" key="1">
    <citation type="submission" date="2025-08" db="UniProtKB">
        <authorList>
            <consortium name="RefSeq"/>
        </authorList>
    </citation>
    <scope>IDENTIFICATION</scope>
    <source>
        <tissue evidence="11">Muscle</tissue>
    </source>
</reference>
<comment type="subcellular location">
    <subcellularLocation>
        <location evidence="1">Golgi apparatus membrane</location>
        <topology evidence="1">Multi-pass membrane protein</topology>
    </subcellularLocation>
</comment>
<dbReference type="PANTHER" id="PTHR12892:SF11">
    <property type="entry name" value="POST-GPI ATTACHMENT TO PROTEINS FACTOR 2"/>
    <property type="match status" value="1"/>
</dbReference>
<keyword evidence="3" id="KW-0337">GPI-anchor biosynthesis</keyword>
<organism evidence="10 11">
    <name type="scientific">Limulus polyphemus</name>
    <name type="common">Atlantic horseshoe crab</name>
    <dbReference type="NCBI Taxonomy" id="6850"/>
    <lineage>
        <taxon>Eukaryota</taxon>
        <taxon>Metazoa</taxon>
        <taxon>Ecdysozoa</taxon>
        <taxon>Arthropoda</taxon>
        <taxon>Chelicerata</taxon>
        <taxon>Merostomata</taxon>
        <taxon>Xiphosura</taxon>
        <taxon>Limulidae</taxon>
        <taxon>Limulus</taxon>
    </lineage>
</organism>
<keyword evidence="7 8" id="KW-0472">Membrane</keyword>
<feature type="domain" description="CWH43-like N-terminal" evidence="9">
    <location>
        <begin position="9"/>
        <end position="127"/>
    </location>
</feature>